<proteinExistence type="predicted"/>
<feature type="chain" id="PRO_5045689205" evidence="1">
    <location>
        <begin position="22"/>
        <end position="95"/>
    </location>
</feature>
<dbReference type="EMBL" id="JBAKAR010000005">
    <property type="protein sequence ID" value="MEL0613210.1"/>
    <property type="molecule type" value="Genomic_DNA"/>
</dbReference>
<keyword evidence="3" id="KW-1185">Reference proteome</keyword>
<accession>A0ABU9G3Z5</accession>
<gene>
    <name evidence="2" type="ORF">V6242_08630</name>
</gene>
<feature type="signal peptide" evidence="1">
    <location>
        <begin position="1"/>
        <end position="21"/>
    </location>
</feature>
<dbReference type="Proteomes" id="UP001379949">
    <property type="component" value="Unassembled WGS sequence"/>
</dbReference>
<evidence type="ECO:0000313" key="3">
    <source>
        <dbReference type="Proteomes" id="UP001379949"/>
    </source>
</evidence>
<evidence type="ECO:0000256" key="1">
    <source>
        <dbReference type="SAM" id="SignalP"/>
    </source>
</evidence>
<reference evidence="2 3" key="1">
    <citation type="submission" date="2024-02" db="EMBL/GenBank/DDBJ databases">
        <title>Bacteria isolated from the canopy kelp, Nereocystis luetkeana.</title>
        <authorList>
            <person name="Pfister C.A."/>
            <person name="Younker I.T."/>
            <person name="Light S.H."/>
        </authorList>
    </citation>
    <scope>NUCLEOTIDE SEQUENCE [LARGE SCALE GENOMIC DNA]</scope>
    <source>
        <strain evidence="2 3">TI.4.07</strain>
    </source>
</reference>
<dbReference type="RefSeq" id="WP_341567008.1">
    <property type="nucleotide sequence ID" value="NZ_JBAKAR010000005.1"/>
</dbReference>
<name>A0ABU9G3Z5_9GAMM</name>
<comment type="caution">
    <text evidence="2">The sequence shown here is derived from an EMBL/GenBank/DDBJ whole genome shotgun (WGS) entry which is preliminary data.</text>
</comment>
<evidence type="ECO:0000313" key="2">
    <source>
        <dbReference type="EMBL" id="MEL0613210.1"/>
    </source>
</evidence>
<organism evidence="2 3">
    <name type="scientific">Marinomonas arenicola</name>
    <dbReference type="NCBI Taxonomy" id="569601"/>
    <lineage>
        <taxon>Bacteria</taxon>
        <taxon>Pseudomonadati</taxon>
        <taxon>Pseudomonadota</taxon>
        <taxon>Gammaproteobacteria</taxon>
        <taxon>Oceanospirillales</taxon>
        <taxon>Oceanospirillaceae</taxon>
        <taxon>Marinomonas</taxon>
    </lineage>
</organism>
<sequence>MQMKKLLLPMLALVLSTNLYASNSAQYNDRLIQDRAQLKQLVMQLKQLGVHVESTVQPGALTSKMEEHAVLQAKIVHFQKRLREVRSAPHFACVK</sequence>
<protein>
    <submittedName>
        <fullName evidence="2">Uncharacterized protein</fullName>
    </submittedName>
</protein>
<keyword evidence="1" id="KW-0732">Signal</keyword>